<accession>A0AAN5SFJ6</accession>
<dbReference type="NCBIfam" id="TIGR01633">
    <property type="entry name" value="phi3626_gp14_N"/>
    <property type="match status" value="1"/>
</dbReference>
<dbReference type="Proteomes" id="UP000855421">
    <property type="component" value="Unassembled WGS sequence"/>
</dbReference>
<name>A0AAN5SFJ6_CLOPF</name>
<feature type="domain" description="Siphovirus-type tail component RIFT-related" evidence="1">
    <location>
        <begin position="27"/>
        <end position="123"/>
    </location>
</feature>
<evidence type="ECO:0000259" key="1">
    <source>
        <dbReference type="Pfam" id="PF05709"/>
    </source>
</evidence>
<evidence type="ECO:0000313" key="3">
    <source>
        <dbReference type="Proteomes" id="UP000855421"/>
    </source>
</evidence>
<evidence type="ECO:0000313" key="2">
    <source>
        <dbReference type="EMBL" id="HAT4299061.1"/>
    </source>
</evidence>
<sequence>MFYVTFNKINTVELDIKAIERHSLPIPSFKFKEIEAEGINGSYIEESKNVEDIQIEISFNFLYANDDDFNFKKKSIKNWLRKVKDNKLSFSDNDDYYYRVKRIEAGNISRGIGIAEFDVTFICEGYEYSLSGCREISISKNHVIYNNGVLSLPILRVVGEGNTTITFNDKSFSLNVGQEVIVDSEEELCYKDGRIVTNIMSGKFPYLDEGKNTINWSGENIQIYLQTNLRDY</sequence>
<gene>
    <name evidence="2" type="ORF">I9063_002446</name>
</gene>
<proteinExistence type="predicted"/>
<comment type="caution">
    <text evidence="2">The sequence shown here is derived from an EMBL/GenBank/DDBJ whole genome shotgun (WGS) entry which is preliminary data.</text>
</comment>
<protein>
    <recommendedName>
        <fullName evidence="1">Siphovirus-type tail component RIFT-related domain-containing protein</fullName>
    </recommendedName>
</protein>
<dbReference type="Gene3D" id="2.40.30.200">
    <property type="match status" value="1"/>
</dbReference>
<dbReference type="InterPro" id="IPR006520">
    <property type="entry name" value="Dit_BPSPP_N"/>
</dbReference>
<dbReference type="RefSeq" id="WP_283705241.1">
    <property type="nucleotide sequence ID" value="NZ_CATNXU010000001.1"/>
</dbReference>
<organism evidence="2 3">
    <name type="scientific">Clostridium perfringens</name>
    <dbReference type="NCBI Taxonomy" id="1502"/>
    <lineage>
        <taxon>Bacteria</taxon>
        <taxon>Bacillati</taxon>
        <taxon>Bacillota</taxon>
        <taxon>Clostridia</taxon>
        <taxon>Eubacteriales</taxon>
        <taxon>Clostridiaceae</taxon>
        <taxon>Clostridium</taxon>
    </lineage>
</organism>
<reference evidence="2" key="2">
    <citation type="submission" date="2020-07" db="EMBL/GenBank/DDBJ databases">
        <authorList>
            <consortium name="NCBI Pathogen Detection Project"/>
        </authorList>
    </citation>
    <scope>NUCLEOTIDE SEQUENCE</scope>
    <source>
        <strain evidence="2">C25</strain>
    </source>
</reference>
<reference evidence="2" key="1">
    <citation type="journal article" date="2018" name="Genome Biol.">
        <title>SKESA: strategic k-mer extension for scrupulous assemblies.</title>
        <authorList>
            <person name="Souvorov A."/>
            <person name="Agarwala R."/>
            <person name="Lipman D.J."/>
        </authorList>
    </citation>
    <scope>NUCLEOTIDE SEQUENCE</scope>
    <source>
        <strain evidence="2">C25</strain>
    </source>
</reference>
<dbReference type="InterPro" id="IPR008841">
    <property type="entry name" value="Siphovirus-type_tail_N"/>
</dbReference>
<dbReference type="EMBL" id="DACTBT010000018">
    <property type="protein sequence ID" value="HAT4299061.1"/>
    <property type="molecule type" value="Genomic_DNA"/>
</dbReference>
<dbReference type="Pfam" id="PF05709">
    <property type="entry name" value="Sipho_tail"/>
    <property type="match status" value="1"/>
</dbReference>
<dbReference type="AlphaFoldDB" id="A0AAN5SFJ6"/>